<evidence type="ECO:0000313" key="2">
    <source>
        <dbReference type="EMBL" id="GBP03858.1"/>
    </source>
</evidence>
<evidence type="ECO:0000256" key="1">
    <source>
        <dbReference type="SAM" id="MobiDB-lite"/>
    </source>
</evidence>
<dbReference type="Proteomes" id="UP000299102">
    <property type="component" value="Unassembled WGS sequence"/>
</dbReference>
<organism evidence="2 3">
    <name type="scientific">Eumeta variegata</name>
    <name type="common">Bagworm moth</name>
    <name type="synonym">Eumeta japonica</name>
    <dbReference type="NCBI Taxonomy" id="151549"/>
    <lineage>
        <taxon>Eukaryota</taxon>
        <taxon>Metazoa</taxon>
        <taxon>Ecdysozoa</taxon>
        <taxon>Arthropoda</taxon>
        <taxon>Hexapoda</taxon>
        <taxon>Insecta</taxon>
        <taxon>Pterygota</taxon>
        <taxon>Neoptera</taxon>
        <taxon>Endopterygota</taxon>
        <taxon>Lepidoptera</taxon>
        <taxon>Glossata</taxon>
        <taxon>Ditrysia</taxon>
        <taxon>Tineoidea</taxon>
        <taxon>Psychidae</taxon>
        <taxon>Oiketicinae</taxon>
        <taxon>Eumeta</taxon>
    </lineage>
</organism>
<name>A0A4C1SRK2_EUMVA</name>
<comment type="caution">
    <text evidence="2">The sequence shown here is derived from an EMBL/GenBank/DDBJ whole genome shotgun (WGS) entry which is preliminary data.</text>
</comment>
<sequence length="98" mass="11166">MSEKNPQTLHWSSVPKHDDTDLTLVERDPRSALPFSGFARMEFGLPLECSRSINEMDEYRGMNPDTRPSALCFYRDSSASLSNRSTPPPTLPHFLAYF</sequence>
<reference evidence="2 3" key="1">
    <citation type="journal article" date="2019" name="Commun. Biol.">
        <title>The bagworm genome reveals a unique fibroin gene that provides high tensile strength.</title>
        <authorList>
            <person name="Kono N."/>
            <person name="Nakamura H."/>
            <person name="Ohtoshi R."/>
            <person name="Tomita M."/>
            <person name="Numata K."/>
            <person name="Arakawa K."/>
        </authorList>
    </citation>
    <scope>NUCLEOTIDE SEQUENCE [LARGE SCALE GENOMIC DNA]</scope>
</reference>
<feature type="region of interest" description="Disordered" evidence="1">
    <location>
        <begin position="1"/>
        <end position="22"/>
    </location>
</feature>
<accession>A0A4C1SRK2</accession>
<dbReference type="EMBL" id="BGZK01000011">
    <property type="protein sequence ID" value="GBP03858.1"/>
    <property type="molecule type" value="Genomic_DNA"/>
</dbReference>
<keyword evidence="3" id="KW-1185">Reference proteome</keyword>
<evidence type="ECO:0000313" key="3">
    <source>
        <dbReference type="Proteomes" id="UP000299102"/>
    </source>
</evidence>
<proteinExistence type="predicted"/>
<feature type="compositionally biased region" description="Polar residues" evidence="1">
    <location>
        <begin position="1"/>
        <end position="11"/>
    </location>
</feature>
<gene>
    <name evidence="2" type="ORF">EVAR_2544_1</name>
</gene>
<dbReference type="AlphaFoldDB" id="A0A4C1SRK2"/>
<protein>
    <submittedName>
        <fullName evidence="2">Uncharacterized protein</fullName>
    </submittedName>
</protein>